<keyword evidence="4" id="KW-0808">Transferase</keyword>
<dbReference type="Proteomes" id="UP000753219">
    <property type="component" value="Unassembled WGS sequence"/>
</dbReference>
<dbReference type="RefSeq" id="WP_278640531.1">
    <property type="nucleotide sequence ID" value="NZ_JAGZMZ010000021.1"/>
</dbReference>
<comment type="caution">
    <text evidence="15">The sequence shown here is derived from an EMBL/GenBank/DDBJ whole genome shotgun (WGS) entry which is preliminary data.</text>
</comment>
<keyword evidence="12" id="KW-0175">Coiled coil</keyword>
<dbReference type="EMBL" id="JAGZMZ010000021">
    <property type="protein sequence ID" value="MBS4884691.1"/>
    <property type="molecule type" value="Genomic_DNA"/>
</dbReference>
<keyword evidence="10" id="KW-0902">Two-component regulatory system</keyword>
<dbReference type="GO" id="GO:0005524">
    <property type="term" value="F:ATP binding"/>
    <property type="evidence" value="ECO:0007669"/>
    <property type="project" value="UniProtKB-KW"/>
</dbReference>
<organism evidence="15 16">
    <name type="scientific">Amedibacillus dolichus</name>
    <dbReference type="NCBI Taxonomy" id="31971"/>
    <lineage>
        <taxon>Bacteria</taxon>
        <taxon>Bacillati</taxon>
        <taxon>Bacillota</taxon>
        <taxon>Erysipelotrichia</taxon>
        <taxon>Erysipelotrichales</taxon>
        <taxon>Erysipelotrichaceae</taxon>
        <taxon>Amedibacillus</taxon>
    </lineage>
</organism>
<evidence type="ECO:0000256" key="11">
    <source>
        <dbReference type="ARBA" id="ARBA00023136"/>
    </source>
</evidence>
<dbReference type="GO" id="GO:0000155">
    <property type="term" value="F:phosphorelay sensor kinase activity"/>
    <property type="evidence" value="ECO:0007669"/>
    <property type="project" value="InterPro"/>
</dbReference>
<evidence type="ECO:0000256" key="13">
    <source>
        <dbReference type="SAM" id="Phobius"/>
    </source>
</evidence>
<dbReference type="InterPro" id="IPR003594">
    <property type="entry name" value="HATPase_dom"/>
</dbReference>
<evidence type="ECO:0000256" key="4">
    <source>
        <dbReference type="ARBA" id="ARBA00022679"/>
    </source>
</evidence>
<evidence type="ECO:0000256" key="12">
    <source>
        <dbReference type="SAM" id="Coils"/>
    </source>
</evidence>
<dbReference type="SUPFAM" id="SSF55874">
    <property type="entry name" value="ATPase domain of HSP90 chaperone/DNA topoisomerase II/histidine kinase"/>
    <property type="match status" value="1"/>
</dbReference>
<keyword evidence="7 15" id="KW-0418">Kinase</keyword>
<keyword evidence="9 13" id="KW-1133">Transmembrane helix</keyword>
<dbReference type="InterPro" id="IPR003660">
    <property type="entry name" value="HAMP_dom"/>
</dbReference>
<evidence type="ECO:0000256" key="10">
    <source>
        <dbReference type="ARBA" id="ARBA00023012"/>
    </source>
</evidence>
<feature type="coiled-coil region" evidence="12">
    <location>
        <begin position="327"/>
        <end position="357"/>
    </location>
</feature>
<keyword evidence="6" id="KW-0547">Nucleotide-binding</keyword>
<dbReference type="AlphaFoldDB" id="A0A942WHJ8"/>
<name>A0A942WHJ8_9FIRM</name>
<dbReference type="SMART" id="SM00304">
    <property type="entry name" value="HAMP"/>
    <property type="match status" value="1"/>
</dbReference>
<dbReference type="Pfam" id="PF06580">
    <property type="entry name" value="His_kinase"/>
    <property type="match status" value="1"/>
</dbReference>
<evidence type="ECO:0000256" key="9">
    <source>
        <dbReference type="ARBA" id="ARBA00022989"/>
    </source>
</evidence>
<dbReference type="InterPro" id="IPR036890">
    <property type="entry name" value="HATPase_C_sf"/>
</dbReference>
<keyword evidence="8" id="KW-0067">ATP-binding</keyword>
<dbReference type="PROSITE" id="PS50885">
    <property type="entry name" value="HAMP"/>
    <property type="match status" value="1"/>
</dbReference>
<comment type="subcellular location">
    <subcellularLocation>
        <location evidence="1">Cell membrane</location>
        <topology evidence="1">Multi-pass membrane protein</topology>
    </subcellularLocation>
</comment>
<dbReference type="GO" id="GO:0005886">
    <property type="term" value="C:plasma membrane"/>
    <property type="evidence" value="ECO:0007669"/>
    <property type="project" value="UniProtKB-SubCell"/>
</dbReference>
<proteinExistence type="predicted"/>
<dbReference type="InterPro" id="IPR010559">
    <property type="entry name" value="Sig_transdc_His_kin_internal"/>
</dbReference>
<feature type="domain" description="HAMP" evidence="14">
    <location>
        <begin position="289"/>
        <end position="342"/>
    </location>
</feature>
<evidence type="ECO:0000313" key="16">
    <source>
        <dbReference type="Proteomes" id="UP000753219"/>
    </source>
</evidence>
<feature type="transmembrane region" description="Helical" evidence="13">
    <location>
        <begin position="20"/>
        <end position="40"/>
    </location>
</feature>
<dbReference type="Gene3D" id="6.10.340.10">
    <property type="match status" value="1"/>
</dbReference>
<evidence type="ECO:0000256" key="8">
    <source>
        <dbReference type="ARBA" id="ARBA00022840"/>
    </source>
</evidence>
<evidence type="ECO:0000256" key="7">
    <source>
        <dbReference type="ARBA" id="ARBA00022777"/>
    </source>
</evidence>
<evidence type="ECO:0000256" key="6">
    <source>
        <dbReference type="ARBA" id="ARBA00022741"/>
    </source>
</evidence>
<evidence type="ECO:0000256" key="5">
    <source>
        <dbReference type="ARBA" id="ARBA00022692"/>
    </source>
</evidence>
<dbReference type="Pfam" id="PF02518">
    <property type="entry name" value="HATPase_c"/>
    <property type="match status" value="1"/>
</dbReference>
<evidence type="ECO:0000256" key="3">
    <source>
        <dbReference type="ARBA" id="ARBA00022553"/>
    </source>
</evidence>
<keyword evidence="11 13" id="KW-0472">Membrane</keyword>
<protein>
    <submittedName>
        <fullName evidence="15">Sensor histidine kinase</fullName>
    </submittedName>
</protein>
<feature type="transmembrane region" description="Helical" evidence="13">
    <location>
        <begin position="269"/>
        <end position="288"/>
    </location>
</feature>
<accession>A0A942WHJ8</accession>
<dbReference type="Gene3D" id="3.30.565.10">
    <property type="entry name" value="Histidine kinase-like ATPase, C-terminal domain"/>
    <property type="match status" value="1"/>
</dbReference>
<keyword evidence="3" id="KW-0597">Phosphoprotein</keyword>
<dbReference type="SMART" id="SM00387">
    <property type="entry name" value="HATPase_c"/>
    <property type="match status" value="1"/>
</dbReference>
<dbReference type="PANTHER" id="PTHR34220:SF11">
    <property type="entry name" value="SENSOR PROTEIN KINASE HPTS"/>
    <property type="match status" value="1"/>
</dbReference>
<dbReference type="PANTHER" id="PTHR34220">
    <property type="entry name" value="SENSOR HISTIDINE KINASE YPDA"/>
    <property type="match status" value="1"/>
</dbReference>
<evidence type="ECO:0000313" key="15">
    <source>
        <dbReference type="EMBL" id="MBS4884691.1"/>
    </source>
</evidence>
<keyword evidence="5 13" id="KW-0812">Transmembrane</keyword>
<sequence>MISKFYKFLRKKGMKSRIVFAFIVVPLVLIAVIFLLYYVISANILYDKSEQSAKAFVDMTEENIYLNTTKLEEQLATIMQQSNFSAMLAYPDEDTYKQAFEAYMSENSYLRLRKDFQLFDADAHLIFKEGAHIYPLDTILERKDEQEENSWVYVEELKEIVLIQNVRKNQQLIGYSVCGFPLDALSPSFTRMDREGSMLVIADEQGEYLFGTKHLPSDIKFDFSQKSFSLREDNYYVTSKKVRGMDWQIVSLISEENLYQELHNFRNMILLYGILLTIVLEIIAFFIYHSIYDPMNNILTTMRSIDEERSLVQRVVDDGNDEVHQVAVNFNELLDRIEELVKTVESEQEQKRETQFQLLQAQINPHFLFNTLNTLHFLALMNDDKPVGEGISALAKLLRNTITDQKDEVSVAEEIENLKNYIIIQKLRYGDLFETVYNIDEEVKDCKILKFLLQPIVENSILHAFEEDREHQLLTIRAQKYHHYLKISIGDNGKGFKPKERKNSNRNLSGIGIDNISERIRLMYGEKYSMQIQSSIGFGTIVTLLLPFTKE</sequence>
<reference evidence="15" key="1">
    <citation type="submission" date="2021-02" db="EMBL/GenBank/DDBJ databases">
        <title>Infant gut strain persistence is associated with maternal origin, phylogeny, and functional potential including surface adhesion and iron acquisition.</title>
        <authorList>
            <person name="Lou Y.C."/>
        </authorList>
    </citation>
    <scope>NUCLEOTIDE SEQUENCE</scope>
    <source>
        <strain evidence="15">L3_108_103G1_dasL3_108_103G1_concoct_2</strain>
    </source>
</reference>
<keyword evidence="2" id="KW-1003">Cell membrane</keyword>
<evidence type="ECO:0000256" key="2">
    <source>
        <dbReference type="ARBA" id="ARBA00022475"/>
    </source>
</evidence>
<gene>
    <name evidence="15" type="ORF">KHZ85_07985</name>
</gene>
<evidence type="ECO:0000256" key="1">
    <source>
        <dbReference type="ARBA" id="ARBA00004651"/>
    </source>
</evidence>
<dbReference type="InterPro" id="IPR050640">
    <property type="entry name" value="Bact_2-comp_sensor_kinase"/>
</dbReference>
<evidence type="ECO:0000259" key="14">
    <source>
        <dbReference type="PROSITE" id="PS50885"/>
    </source>
</evidence>